<dbReference type="GO" id="GO:0016787">
    <property type="term" value="F:hydrolase activity"/>
    <property type="evidence" value="ECO:0007669"/>
    <property type="project" value="UniProtKB-KW"/>
</dbReference>
<dbReference type="RefSeq" id="WP_308426174.1">
    <property type="nucleotide sequence ID" value="NZ_BMOY01000004.1"/>
</dbReference>
<dbReference type="Gene3D" id="3.90.79.10">
    <property type="entry name" value="Nucleoside Triphosphate Pyrophosphohydrolase"/>
    <property type="match status" value="1"/>
</dbReference>
<evidence type="ECO:0000256" key="3">
    <source>
        <dbReference type="RuleBase" id="RU003476"/>
    </source>
</evidence>
<dbReference type="InterPro" id="IPR020084">
    <property type="entry name" value="NUDIX_hydrolase_CS"/>
</dbReference>
<dbReference type="PROSITE" id="PS00893">
    <property type="entry name" value="NUDIX_BOX"/>
    <property type="match status" value="1"/>
</dbReference>
<dbReference type="PANTHER" id="PTHR43046">
    <property type="entry name" value="GDP-MANNOSE MANNOSYL HYDROLASE"/>
    <property type="match status" value="1"/>
</dbReference>
<dbReference type="Proteomes" id="UP000637695">
    <property type="component" value="Unassembled WGS sequence"/>
</dbReference>
<sequence>MEHGIIRPAFGFHMNPAHRHSPEAVLVLAEFEDGWVWVRHRTRGWELPGGKLEPGESAEAAARREAAEEAGAVLGPMRWVAEYAYTKPGGTAWKWVFEGSLRDVRARPEDAETVDVRVFRPLPRPEDLRSWPGVSPLVLDDVYAELWRWWMTQRREG</sequence>
<dbReference type="InterPro" id="IPR015797">
    <property type="entry name" value="NUDIX_hydrolase-like_dom_sf"/>
</dbReference>
<evidence type="ECO:0000256" key="2">
    <source>
        <dbReference type="ARBA" id="ARBA00022801"/>
    </source>
</evidence>
<evidence type="ECO:0000313" key="5">
    <source>
        <dbReference type="EMBL" id="GGI97555.1"/>
    </source>
</evidence>
<dbReference type="PRINTS" id="PR00502">
    <property type="entry name" value="NUDIXFAMILY"/>
</dbReference>
<accession>A0A917K2H1</accession>
<evidence type="ECO:0000313" key="6">
    <source>
        <dbReference type="Proteomes" id="UP000637695"/>
    </source>
</evidence>
<dbReference type="Pfam" id="PF00293">
    <property type="entry name" value="NUDIX"/>
    <property type="match status" value="1"/>
</dbReference>
<keyword evidence="6" id="KW-1185">Reference proteome</keyword>
<dbReference type="AlphaFoldDB" id="A0A917K2H1"/>
<comment type="cofactor">
    <cofactor evidence="1">
        <name>Mg(2+)</name>
        <dbReference type="ChEBI" id="CHEBI:18420"/>
    </cofactor>
</comment>
<feature type="domain" description="Nudix hydrolase" evidence="4">
    <location>
        <begin position="18"/>
        <end position="141"/>
    </location>
</feature>
<reference evidence="5" key="2">
    <citation type="submission" date="2020-09" db="EMBL/GenBank/DDBJ databases">
        <authorList>
            <person name="Sun Q."/>
            <person name="Ohkuma M."/>
        </authorList>
    </citation>
    <scope>NUCLEOTIDE SEQUENCE</scope>
    <source>
        <strain evidence="5">JCM 18487</strain>
    </source>
</reference>
<evidence type="ECO:0000256" key="1">
    <source>
        <dbReference type="ARBA" id="ARBA00001946"/>
    </source>
</evidence>
<name>A0A917K2H1_9BACL</name>
<keyword evidence="2 3" id="KW-0378">Hydrolase</keyword>
<gene>
    <name evidence="5" type="ORF">GCM10010885_04010</name>
</gene>
<dbReference type="InterPro" id="IPR020476">
    <property type="entry name" value="Nudix_hydrolase"/>
</dbReference>
<protein>
    <submittedName>
        <fullName evidence="5">ADP-ribose pyrophosphatase</fullName>
    </submittedName>
</protein>
<dbReference type="PANTHER" id="PTHR43046:SF14">
    <property type="entry name" value="MUTT_NUDIX FAMILY PROTEIN"/>
    <property type="match status" value="1"/>
</dbReference>
<dbReference type="EMBL" id="BMOY01000004">
    <property type="protein sequence ID" value="GGI97555.1"/>
    <property type="molecule type" value="Genomic_DNA"/>
</dbReference>
<reference evidence="5" key="1">
    <citation type="journal article" date="2014" name="Int. J. Syst. Evol. Microbiol.">
        <title>Complete genome sequence of Corynebacterium casei LMG S-19264T (=DSM 44701T), isolated from a smear-ripened cheese.</title>
        <authorList>
            <consortium name="US DOE Joint Genome Institute (JGI-PGF)"/>
            <person name="Walter F."/>
            <person name="Albersmeier A."/>
            <person name="Kalinowski J."/>
            <person name="Ruckert C."/>
        </authorList>
    </citation>
    <scope>NUCLEOTIDE SEQUENCE</scope>
    <source>
        <strain evidence="5">JCM 18487</strain>
    </source>
</reference>
<comment type="similarity">
    <text evidence="3">Belongs to the Nudix hydrolase family.</text>
</comment>
<dbReference type="PROSITE" id="PS51462">
    <property type="entry name" value="NUDIX"/>
    <property type="match status" value="1"/>
</dbReference>
<proteinExistence type="inferred from homology"/>
<organism evidence="5 6">
    <name type="scientific">Alicyclobacillus cellulosilyticus</name>
    <dbReference type="NCBI Taxonomy" id="1003997"/>
    <lineage>
        <taxon>Bacteria</taxon>
        <taxon>Bacillati</taxon>
        <taxon>Bacillota</taxon>
        <taxon>Bacilli</taxon>
        <taxon>Bacillales</taxon>
        <taxon>Alicyclobacillaceae</taxon>
        <taxon>Alicyclobacillus</taxon>
    </lineage>
</organism>
<dbReference type="SUPFAM" id="SSF55811">
    <property type="entry name" value="Nudix"/>
    <property type="match status" value="1"/>
</dbReference>
<dbReference type="InterPro" id="IPR000086">
    <property type="entry name" value="NUDIX_hydrolase_dom"/>
</dbReference>
<evidence type="ECO:0000259" key="4">
    <source>
        <dbReference type="PROSITE" id="PS51462"/>
    </source>
</evidence>
<comment type="caution">
    <text evidence="5">The sequence shown here is derived from an EMBL/GenBank/DDBJ whole genome shotgun (WGS) entry which is preliminary data.</text>
</comment>